<gene>
    <name evidence="1" type="ORF">HUG10_13745</name>
</gene>
<organism evidence="1 2">
    <name type="scientific">Halorarum halophilum</name>
    <dbReference type="NCBI Taxonomy" id="2743090"/>
    <lineage>
        <taxon>Archaea</taxon>
        <taxon>Methanobacteriati</taxon>
        <taxon>Methanobacteriota</taxon>
        <taxon>Stenosarchaea group</taxon>
        <taxon>Halobacteria</taxon>
        <taxon>Halobacteriales</taxon>
        <taxon>Haloferacaceae</taxon>
        <taxon>Halorarum</taxon>
    </lineage>
</organism>
<keyword evidence="2" id="KW-1185">Reference proteome</keyword>
<proteinExistence type="predicted"/>
<evidence type="ECO:0000313" key="1">
    <source>
        <dbReference type="EMBL" id="QLG28544.1"/>
    </source>
</evidence>
<sequence>MDRISAIRNVEDALRAFEAGEADLAETERRVNTVLRTFATEFEAPGKRAYRATDGTERGDGTVVVAESPAEARERVGALTDREPADVDVVPIE</sequence>
<dbReference type="Pfam" id="PF25252">
    <property type="entry name" value="DUF7854"/>
    <property type="match status" value="1"/>
</dbReference>
<dbReference type="Proteomes" id="UP000509750">
    <property type="component" value="Chromosome"/>
</dbReference>
<dbReference type="AlphaFoldDB" id="A0A7D5GMB9"/>
<dbReference type="RefSeq" id="WP_179170118.1">
    <property type="nucleotide sequence ID" value="NZ_CP058529.1"/>
</dbReference>
<reference evidence="1 2" key="1">
    <citation type="submission" date="2020-07" db="EMBL/GenBank/DDBJ databases">
        <title>Gai3-2, isolated from salt lake.</title>
        <authorList>
            <person name="Cui H."/>
            <person name="Shi X."/>
        </authorList>
    </citation>
    <scope>NUCLEOTIDE SEQUENCE [LARGE SCALE GENOMIC DNA]</scope>
    <source>
        <strain evidence="1 2">Gai3-2</strain>
    </source>
</reference>
<dbReference type="OrthoDB" id="226203at2157"/>
<dbReference type="InterPro" id="IPR057176">
    <property type="entry name" value="DUF7854"/>
</dbReference>
<dbReference type="KEGG" id="halg:HUG10_13745"/>
<accession>A0A7D5GMB9</accession>
<dbReference type="EMBL" id="CP058529">
    <property type="protein sequence ID" value="QLG28544.1"/>
    <property type="molecule type" value="Genomic_DNA"/>
</dbReference>
<protein>
    <submittedName>
        <fullName evidence="1">Uncharacterized protein</fullName>
    </submittedName>
</protein>
<name>A0A7D5GMB9_9EURY</name>
<evidence type="ECO:0000313" key="2">
    <source>
        <dbReference type="Proteomes" id="UP000509750"/>
    </source>
</evidence>
<dbReference type="GeneID" id="56029916"/>